<dbReference type="PROSITE" id="PS50181">
    <property type="entry name" value="FBOX"/>
    <property type="match status" value="1"/>
</dbReference>
<protein>
    <recommendedName>
        <fullName evidence="1">F-box domain-containing protein</fullName>
    </recommendedName>
</protein>
<name>A0AA36CZP3_9BILA</name>
<evidence type="ECO:0000313" key="3">
    <source>
        <dbReference type="Proteomes" id="UP001177023"/>
    </source>
</evidence>
<feature type="domain" description="F-box" evidence="1">
    <location>
        <begin position="1"/>
        <end position="45"/>
    </location>
</feature>
<dbReference type="EMBL" id="CATQJA010002650">
    <property type="protein sequence ID" value="CAJ0577374.1"/>
    <property type="molecule type" value="Genomic_DNA"/>
</dbReference>
<dbReference type="Pfam" id="PF00646">
    <property type="entry name" value="F-box"/>
    <property type="match status" value="1"/>
</dbReference>
<comment type="caution">
    <text evidence="2">The sequence shown here is derived from an EMBL/GenBank/DDBJ whole genome shotgun (WGS) entry which is preliminary data.</text>
</comment>
<evidence type="ECO:0000259" key="1">
    <source>
        <dbReference type="PROSITE" id="PS50181"/>
    </source>
</evidence>
<sequence length="95" mass="11103">MLKLPEQLIADVLDRLEPEELIKLQRTTKAFRRRINHRGLLPGRVQTLYIHGQEPKGKQKKASLKWFELGVKSRDGTMILASNHRRSIFHLHGKK</sequence>
<gene>
    <name evidence="2" type="ORF">MSPICULIGERA_LOCUS15647</name>
</gene>
<dbReference type="InterPro" id="IPR036047">
    <property type="entry name" value="F-box-like_dom_sf"/>
</dbReference>
<proteinExistence type="predicted"/>
<keyword evidence="3" id="KW-1185">Reference proteome</keyword>
<reference evidence="2" key="1">
    <citation type="submission" date="2023-06" db="EMBL/GenBank/DDBJ databases">
        <authorList>
            <person name="Delattre M."/>
        </authorList>
    </citation>
    <scope>NUCLEOTIDE SEQUENCE</scope>
    <source>
        <strain evidence="2">AF72</strain>
    </source>
</reference>
<feature type="non-terminal residue" evidence="2">
    <location>
        <position position="1"/>
    </location>
</feature>
<dbReference type="Proteomes" id="UP001177023">
    <property type="component" value="Unassembled WGS sequence"/>
</dbReference>
<evidence type="ECO:0000313" key="2">
    <source>
        <dbReference type="EMBL" id="CAJ0577374.1"/>
    </source>
</evidence>
<dbReference type="AlphaFoldDB" id="A0AA36CZP3"/>
<dbReference type="InterPro" id="IPR001810">
    <property type="entry name" value="F-box_dom"/>
</dbReference>
<organism evidence="2 3">
    <name type="scientific">Mesorhabditis spiculigera</name>
    <dbReference type="NCBI Taxonomy" id="96644"/>
    <lineage>
        <taxon>Eukaryota</taxon>
        <taxon>Metazoa</taxon>
        <taxon>Ecdysozoa</taxon>
        <taxon>Nematoda</taxon>
        <taxon>Chromadorea</taxon>
        <taxon>Rhabditida</taxon>
        <taxon>Rhabditina</taxon>
        <taxon>Rhabditomorpha</taxon>
        <taxon>Rhabditoidea</taxon>
        <taxon>Rhabditidae</taxon>
        <taxon>Mesorhabditinae</taxon>
        <taxon>Mesorhabditis</taxon>
    </lineage>
</organism>
<accession>A0AA36CZP3</accession>
<dbReference type="SUPFAM" id="SSF81383">
    <property type="entry name" value="F-box domain"/>
    <property type="match status" value="1"/>
</dbReference>